<dbReference type="InterPro" id="IPR015424">
    <property type="entry name" value="PyrdxlP-dep_Trfase"/>
</dbReference>
<keyword evidence="3" id="KW-0032">Aminotransferase</keyword>
<dbReference type="Gene3D" id="3.40.640.10">
    <property type="entry name" value="Type I PLP-dependent aspartate aminotransferase-like (Major domain)"/>
    <property type="match status" value="1"/>
</dbReference>
<proteinExistence type="inferred from homology"/>
<evidence type="ECO:0000256" key="1">
    <source>
        <dbReference type="ARBA" id="ARBA00037999"/>
    </source>
</evidence>
<reference evidence="3 4" key="1">
    <citation type="submission" date="2021-03" db="EMBL/GenBank/DDBJ databases">
        <authorList>
            <person name="So Y."/>
        </authorList>
    </citation>
    <scope>NUCLEOTIDE SEQUENCE [LARGE SCALE GENOMIC DNA]</scope>
    <source>
        <strain evidence="3 4">PWR1</strain>
    </source>
</reference>
<accession>A0ABS4AVP0</accession>
<keyword evidence="4" id="KW-1185">Reference proteome</keyword>
<evidence type="ECO:0000256" key="2">
    <source>
        <dbReference type="RuleBase" id="RU004508"/>
    </source>
</evidence>
<name>A0ABS4AVP0_9PROT</name>
<dbReference type="Pfam" id="PF01041">
    <property type="entry name" value="DegT_DnrJ_EryC1"/>
    <property type="match status" value="1"/>
</dbReference>
<evidence type="ECO:0000313" key="3">
    <source>
        <dbReference type="EMBL" id="MBP0465440.1"/>
    </source>
</evidence>
<gene>
    <name evidence="3" type="ORF">J5Y09_16055</name>
</gene>
<organism evidence="3 4">
    <name type="scientific">Roseomonas nitratireducens</name>
    <dbReference type="NCBI Taxonomy" id="2820810"/>
    <lineage>
        <taxon>Bacteria</taxon>
        <taxon>Pseudomonadati</taxon>
        <taxon>Pseudomonadota</taxon>
        <taxon>Alphaproteobacteria</taxon>
        <taxon>Acetobacterales</taxon>
        <taxon>Roseomonadaceae</taxon>
        <taxon>Roseomonas</taxon>
    </lineage>
</organism>
<sequence>MAERLALDLSAPPPIPEDGIAAAEAVLRSGWTHRYGETLGDASEAAMLEAEFAAHLGTRYCVAVNSCGSAMYLALLCTGVRPGDRVLMNAFTLAPVPGAVAHAGAEHVLVEVTPDLVIDLDDLARKARESGARHLLLSHMRGHITDMTRLMALCDELGVTVIEDCAHTMGARWAGRPTGTFGRAGCFSLQAYKHVNAGEGGLIATDDEDVAARAVLYSGSYMLYRQHRARPSDEVFARWKDVTPNYSMRMSNLAAAVARPQIGLLAARARIWNDRYGRLAALLGAIPGLRLPHRPQEEEFVQSSIQFAVAGLGETEFTSFLERCRARGVYLKWFGAREAEGYTSVSGQWRYLADPHTPPGTATILERLCDMRIPLALTEADCATVARIVADELMAAKGG</sequence>
<dbReference type="PANTHER" id="PTHR30244:SF34">
    <property type="entry name" value="DTDP-4-AMINO-4,6-DIDEOXYGALACTOSE TRANSAMINASE"/>
    <property type="match status" value="1"/>
</dbReference>
<dbReference type="Proteomes" id="UP000680815">
    <property type="component" value="Unassembled WGS sequence"/>
</dbReference>
<comment type="caution">
    <text evidence="3">The sequence shown here is derived from an EMBL/GenBank/DDBJ whole genome shotgun (WGS) entry which is preliminary data.</text>
</comment>
<comment type="similarity">
    <text evidence="1 2">Belongs to the DegT/DnrJ/EryC1 family.</text>
</comment>
<protein>
    <submittedName>
        <fullName evidence="3">Aminotransferase class I/II-fold pyridoxal phosphate-dependent enzyme</fullName>
    </submittedName>
</protein>
<keyword evidence="3" id="KW-0808">Transferase</keyword>
<dbReference type="InterPro" id="IPR015421">
    <property type="entry name" value="PyrdxlP-dep_Trfase_major"/>
</dbReference>
<dbReference type="RefSeq" id="WP_209352826.1">
    <property type="nucleotide sequence ID" value="NZ_JAGIYZ010000015.1"/>
</dbReference>
<dbReference type="GO" id="GO:0008483">
    <property type="term" value="F:transaminase activity"/>
    <property type="evidence" value="ECO:0007669"/>
    <property type="project" value="UniProtKB-KW"/>
</dbReference>
<evidence type="ECO:0000313" key="4">
    <source>
        <dbReference type="Proteomes" id="UP000680815"/>
    </source>
</evidence>
<dbReference type="SUPFAM" id="SSF53383">
    <property type="entry name" value="PLP-dependent transferases"/>
    <property type="match status" value="1"/>
</dbReference>
<dbReference type="InterPro" id="IPR000653">
    <property type="entry name" value="DegT/StrS_aminotransferase"/>
</dbReference>
<keyword evidence="2" id="KW-0663">Pyridoxal phosphate</keyword>
<dbReference type="PANTHER" id="PTHR30244">
    <property type="entry name" value="TRANSAMINASE"/>
    <property type="match status" value="1"/>
</dbReference>
<dbReference type="EMBL" id="JAGIYZ010000015">
    <property type="protein sequence ID" value="MBP0465440.1"/>
    <property type="molecule type" value="Genomic_DNA"/>
</dbReference>